<dbReference type="GO" id="GO:0003677">
    <property type="term" value="F:DNA binding"/>
    <property type="evidence" value="ECO:0007669"/>
    <property type="project" value="UniProtKB-KW"/>
</dbReference>
<feature type="domain" description="Type I restriction modification DNA specificity" evidence="4">
    <location>
        <begin position="8"/>
        <end position="192"/>
    </location>
</feature>
<dbReference type="PANTHER" id="PTHR30408:SF12">
    <property type="entry name" value="TYPE I RESTRICTION ENZYME MJAVIII SPECIFICITY SUBUNIT"/>
    <property type="match status" value="1"/>
</dbReference>
<proteinExistence type="inferred from homology"/>
<dbReference type="EMBL" id="PFRK01000034">
    <property type="protein sequence ID" value="PJC49338.1"/>
    <property type="molecule type" value="Genomic_DNA"/>
</dbReference>
<dbReference type="Gene3D" id="3.90.220.20">
    <property type="entry name" value="DNA methylase specificity domains"/>
    <property type="match status" value="1"/>
</dbReference>
<gene>
    <name evidence="5" type="ORF">CO033_02070</name>
</gene>
<evidence type="ECO:0000256" key="2">
    <source>
        <dbReference type="ARBA" id="ARBA00022747"/>
    </source>
</evidence>
<reference evidence="6" key="1">
    <citation type="submission" date="2017-09" db="EMBL/GenBank/DDBJ databases">
        <title>Depth-based differentiation of microbial function through sediment-hosted aquifers and enrichment of novel symbionts in the deep terrestrial subsurface.</title>
        <authorList>
            <person name="Probst A.J."/>
            <person name="Ladd B."/>
            <person name="Jarett J.K."/>
            <person name="Geller-Mcgrath D.E."/>
            <person name="Sieber C.M.K."/>
            <person name="Emerson J.B."/>
            <person name="Anantharaman K."/>
            <person name="Thomas B.C."/>
            <person name="Malmstrom R."/>
            <person name="Stieglmeier M."/>
            <person name="Klingl A."/>
            <person name="Woyke T."/>
            <person name="Ryan C.M."/>
            <person name="Banfield J.F."/>
        </authorList>
    </citation>
    <scope>NUCLEOTIDE SEQUENCE [LARGE SCALE GENOMIC DNA]</scope>
</reference>
<evidence type="ECO:0000256" key="1">
    <source>
        <dbReference type="ARBA" id="ARBA00010923"/>
    </source>
</evidence>
<dbReference type="PANTHER" id="PTHR30408">
    <property type="entry name" value="TYPE-1 RESTRICTION ENZYME ECOKI SPECIFICITY PROTEIN"/>
    <property type="match status" value="1"/>
</dbReference>
<evidence type="ECO:0000259" key="4">
    <source>
        <dbReference type="Pfam" id="PF01420"/>
    </source>
</evidence>
<comment type="caution">
    <text evidence="5">The sequence shown here is derived from an EMBL/GenBank/DDBJ whole genome shotgun (WGS) entry which is preliminary data.</text>
</comment>
<sequence length="201" mass="22885">MQYSCCMYMKISNFAEVINGYTFRGAIETVKTRDILVLQAKDITQGENITEAEKLTPISFKGTRTASFLQKDDVLIVSRGMGVGSFRSAIFNLDVSNIIASSSLLILRIKKKEVLPEYISLYFNSTEGQNKILETVAGSYIRAISRKKFEEEIKIPIPPLETQHSLIKLNQNIKQQEKIYDRKKELKQEIINATITNLIKK</sequence>
<dbReference type="AlphaFoldDB" id="A0A2J0N8B1"/>
<evidence type="ECO:0000256" key="3">
    <source>
        <dbReference type="ARBA" id="ARBA00023125"/>
    </source>
</evidence>
<organism evidence="5 6">
    <name type="scientific">Candidatus Nomurabacteria bacterium CG_4_9_14_0_2_um_filter_32_10</name>
    <dbReference type="NCBI Taxonomy" id="1974729"/>
    <lineage>
        <taxon>Bacteria</taxon>
        <taxon>Candidatus Nomuraibacteriota</taxon>
    </lineage>
</organism>
<accession>A0A2J0N8B1</accession>
<dbReference type="Proteomes" id="UP000231300">
    <property type="component" value="Unassembled WGS sequence"/>
</dbReference>
<comment type="similarity">
    <text evidence="1">Belongs to the type-I restriction system S methylase family.</text>
</comment>
<dbReference type="GO" id="GO:0009307">
    <property type="term" value="P:DNA restriction-modification system"/>
    <property type="evidence" value="ECO:0007669"/>
    <property type="project" value="UniProtKB-KW"/>
</dbReference>
<name>A0A2J0N8B1_9BACT</name>
<keyword evidence="3" id="KW-0238">DNA-binding</keyword>
<dbReference type="InterPro" id="IPR000055">
    <property type="entry name" value="Restrct_endonuc_typeI_TRD"/>
</dbReference>
<evidence type="ECO:0000313" key="6">
    <source>
        <dbReference type="Proteomes" id="UP000231300"/>
    </source>
</evidence>
<dbReference type="CDD" id="cd16961">
    <property type="entry name" value="RMtype1_S_TRD-CR_like"/>
    <property type="match status" value="1"/>
</dbReference>
<protein>
    <recommendedName>
        <fullName evidence="4">Type I restriction modification DNA specificity domain-containing protein</fullName>
    </recommendedName>
</protein>
<dbReference type="InterPro" id="IPR052021">
    <property type="entry name" value="Type-I_RS_S_subunit"/>
</dbReference>
<evidence type="ECO:0000313" key="5">
    <source>
        <dbReference type="EMBL" id="PJC49338.1"/>
    </source>
</evidence>
<dbReference type="SUPFAM" id="SSF116734">
    <property type="entry name" value="DNA methylase specificity domain"/>
    <property type="match status" value="1"/>
</dbReference>
<keyword evidence="2" id="KW-0680">Restriction system</keyword>
<dbReference type="InterPro" id="IPR044946">
    <property type="entry name" value="Restrct_endonuc_typeI_TRD_sf"/>
</dbReference>
<dbReference type="Pfam" id="PF01420">
    <property type="entry name" value="Methylase_S"/>
    <property type="match status" value="1"/>
</dbReference>